<dbReference type="Gene3D" id="1.25.10.10">
    <property type="entry name" value="Leucine-rich Repeat Variant"/>
    <property type="match status" value="1"/>
</dbReference>
<reference evidence="3" key="1">
    <citation type="journal article" date="2019" name="Int. J. Syst. Evol. Microbiol.">
        <title>The Global Catalogue of Microorganisms (GCM) 10K type strain sequencing project: providing services to taxonomists for standard genome sequencing and annotation.</title>
        <authorList>
            <consortium name="The Broad Institute Genomics Platform"/>
            <consortium name="The Broad Institute Genome Sequencing Center for Infectious Disease"/>
            <person name="Wu L."/>
            <person name="Ma J."/>
        </authorList>
    </citation>
    <scope>NUCLEOTIDE SEQUENCE [LARGE SCALE GENOMIC DNA]</scope>
    <source>
        <strain evidence="3">JCM 17695</strain>
    </source>
</reference>
<feature type="compositionally biased region" description="Basic and acidic residues" evidence="1">
    <location>
        <begin position="426"/>
        <end position="439"/>
    </location>
</feature>
<protein>
    <submittedName>
        <fullName evidence="2">Uncharacterized protein</fullName>
    </submittedName>
</protein>
<dbReference type="InterPro" id="IPR016024">
    <property type="entry name" value="ARM-type_fold"/>
</dbReference>
<evidence type="ECO:0000256" key="1">
    <source>
        <dbReference type="SAM" id="MobiDB-lite"/>
    </source>
</evidence>
<accession>A0ABW2TWY0</accession>
<gene>
    <name evidence="2" type="ORF">ACFQV2_31490</name>
</gene>
<dbReference type="Proteomes" id="UP001596512">
    <property type="component" value="Unassembled WGS sequence"/>
</dbReference>
<proteinExistence type="predicted"/>
<evidence type="ECO:0000313" key="3">
    <source>
        <dbReference type="Proteomes" id="UP001596512"/>
    </source>
</evidence>
<feature type="region of interest" description="Disordered" evidence="1">
    <location>
        <begin position="412"/>
        <end position="446"/>
    </location>
</feature>
<organism evidence="2 3">
    <name type="scientific">Actinokineospora soli</name>
    <dbReference type="NCBI Taxonomy" id="1048753"/>
    <lineage>
        <taxon>Bacteria</taxon>
        <taxon>Bacillati</taxon>
        <taxon>Actinomycetota</taxon>
        <taxon>Actinomycetes</taxon>
        <taxon>Pseudonocardiales</taxon>
        <taxon>Pseudonocardiaceae</taxon>
        <taxon>Actinokineospora</taxon>
    </lineage>
</organism>
<sequence>MTGLIVNPAHRPRLVSDFDRRAAAGAVEHLATAHLELAVQLLPNLAVSMCVPPQDSYDPGTVGTAERAVARMFISAPARIAPLLEDAGRHAPEKTRDGLIGSVRHALDMIDTEYVHRRPDDPVATPEEAAEITDAAFVFLLARTDESWGPRVTFSAAEAIERMGSSHSEALAGRLDATLGAFVRLTRHRLAKRESVLTSTAAPGPLAEMEEWSRRNSLYQSAQRLLSAVESASSTNPLAVCETITALMTSERDTALDAEVVYPLLTTLGEVGRRHGNQPGVLQAVLPTLHTYLVDADPGPRAAALKAWTTIGGTHALPSTVADLLPALVSDAYVVVIDAVLEAACRLTWPDQESRIQLALHAATVMEGIDDLGQAKLRESAWRDVPIELRFQEALAKRDSLEELVGHGRAGAQGRRSCRTAGHRAGCRDHRLRPADRAARRGLRRP</sequence>
<evidence type="ECO:0000313" key="2">
    <source>
        <dbReference type="EMBL" id="MFC7617275.1"/>
    </source>
</evidence>
<name>A0ABW2TWY0_9PSEU</name>
<comment type="caution">
    <text evidence="2">The sequence shown here is derived from an EMBL/GenBank/DDBJ whole genome shotgun (WGS) entry which is preliminary data.</text>
</comment>
<dbReference type="InterPro" id="IPR011989">
    <property type="entry name" value="ARM-like"/>
</dbReference>
<dbReference type="EMBL" id="JBHTEY010000004">
    <property type="protein sequence ID" value="MFC7617275.1"/>
    <property type="molecule type" value="Genomic_DNA"/>
</dbReference>
<dbReference type="SUPFAM" id="SSF48371">
    <property type="entry name" value="ARM repeat"/>
    <property type="match status" value="1"/>
</dbReference>
<keyword evidence="3" id="KW-1185">Reference proteome</keyword>